<feature type="transmembrane region" description="Helical" evidence="13">
    <location>
        <begin position="449"/>
        <end position="466"/>
    </location>
</feature>
<evidence type="ECO:0000256" key="9">
    <source>
        <dbReference type="ARBA" id="ARBA00023136"/>
    </source>
</evidence>
<keyword evidence="6 13" id="KW-1133">Transmembrane helix</keyword>
<dbReference type="PANTHER" id="PTHR11690:SF179">
    <property type="entry name" value="PICKPOCKET 10"/>
    <property type="match status" value="1"/>
</dbReference>
<keyword evidence="10 12" id="KW-0739">Sodium transport</keyword>
<dbReference type="InterPro" id="IPR001873">
    <property type="entry name" value="ENaC"/>
</dbReference>
<protein>
    <submittedName>
        <fullName evidence="14">Uncharacterized protein</fullName>
    </submittedName>
</protein>
<dbReference type="GO" id="GO:0005886">
    <property type="term" value="C:plasma membrane"/>
    <property type="evidence" value="ECO:0007669"/>
    <property type="project" value="TreeGrafter"/>
</dbReference>
<evidence type="ECO:0000313" key="14">
    <source>
        <dbReference type="EMBL" id="CAG9805992.1"/>
    </source>
</evidence>
<evidence type="ECO:0000256" key="6">
    <source>
        <dbReference type="ARBA" id="ARBA00022989"/>
    </source>
</evidence>
<evidence type="ECO:0000256" key="5">
    <source>
        <dbReference type="ARBA" id="ARBA00022692"/>
    </source>
</evidence>
<dbReference type="AlphaFoldDB" id="A0A9N9RVM5"/>
<accession>A0A9N9RVM5</accession>
<name>A0A9N9RVM5_9DIPT</name>
<keyword evidence="7" id="KW-0915">Sodium</keyword>
<comment type="similarity">
    <text evidence="2 12">Belongs to the amiloride-sensitive sodium channel (TC 1.A.6) family.</text>
</comment>
<evidence type="ECO:0000256" key="8">
    <source>
        <dbReference type="ARBA" id="ARBA00023065"/>
    </source>
</evidence>
<evidence type="ECO:0000256" key="12">
    <source>
        <dbReference type="RuleBase" id="RU000679"/>
    </source>
</evidence>
<evidence type="ECO:0000256" key="13">
    <source>
        <dbReference type="SAM" id="Phobius"/>
    </source>
</evidence>
<dbReference type="PANTHER" id="PTHR11690">
    <property type="entry name" value="AMILORIDE-SENSITIVE SODIUM CHANNEL-RELATED"/>
    <property type="match status" value="1"/>
</dbReference>
<dbReference type="OrthoDB" id="6628406at2759"/>
<keyword evidence="9 13" id="KW-0472">Membrane</keyword>
<evidence type="ECO:0000256" key="2">
    <source>
        <dbReference type="ARBA" id="ARBA00007193"/>
    </source>
</evidence>
<proteinExistence type="inferred from homology"/>
<comment type="subcellular location">
    <subcellularLocation>
        <location evidence="1">Membrane</location>
        <topology evidence="1">Multi-pass membrane protein</topology>
    </subcellularLocation>
</comment>
<keyword evidence="15" id="KW-1185">Reference proteome</keyword>
<dbReference type="Gene3D" id="1.10.287.770">
    <property type="entry name" value="YojJ-like"/>
    <property type="match status" value="1"/>
</dbReference>
<dbReference type="Gene3D" id="1.10.287.820">
    <property type="entry name" value="Acid-sensing ion channel domain"/>
    <property type="match status" value="1"/>
</dbReference>
<keyword evidence="11 12" id="KW-0407">Ion channel</keyword>
<evidence type="ECO:0000256" key="10">
    <source>
        <dbReference type="ARBA" id="ARBA00023201"/>
    </source>
</evidence>
<evidence type="ECO:0000256" key="4">
    <source>
        <dbReference type="ARBA" id="ARBA00022461"/>
    </source>
</evidence>
<evidence type="ECO:0000256" key="3">
    <source>
        <dbReference type="ARBA" id="ARBA00022448"/>
    </source>
</evidence>
<evidence type="ECO:0000256" key="11">
    <source>
        <dbReference type="ARBA" id="ARBA00023303"/>
    </source>
</evidence>
<evidence type="ECO:0000313" key="15">
    <source>
        <dbReference type="Proteomes" id="UP001153620"/>
    </source>
</evidence>
<keyword evidence="4 12" id="KW-0894">Sodium channel</keyword>
<evidence type="ECO:0000256" key="1">
    <source>
        <dbReference type="ARBA" id="ARBA00004141"/>
    </source>
</evidence>
<dbReference type="Proteomes" id="UP001153620">
    <property type="component" value="Chromosome 2"/>
</dbReference>
<evidence type="ECO:0000256" key="7">
    <source>
        <dbReference type="ARBA" id="ARBA00023053"/>
    </source>
</evidence>
<reference evidence="14" key="1">
    <citation type="submission" date="2022-01" db="EMBL/GenBank/DDBJ databases">
        <authorList>
            <person name="King R."/>
        </authorList>
    </citation>
    <scope>NUCLEOTIDE SEQUENCE</scope>
</reference>
<gene>
    <name evidence="14" type="ORF">CHIRRI_LOCUS8858</name>
</gene>
<dbReference type="EMBL" id="OU895878">
    <property type="protein sequence ID" value="CAG9805992.1"/>
    <property type="molecule type" value="Genomic_DNA"/>
</dbReference>
<keyword evidence="5 12" id="KW-0812">Transmembrane</keyword>
<organism evidence="14 15">
    <name type="scientific">Chironomus riparius</name>
    <dbReference type="NCBI Taxonomy" id="315576"/>
    <lineage>
        <taxon>Eukaryota</taxon>
        <taxon>Metazoa</taxon>
        <taxon>Ecdysozoa</taxon>
        <taxon>Arthropoda</taxon>
        <taxon>Hexapoda</taxon>
        <taxon>Insecta</taxon>
        <taxon>Pterygota</taxon>
        <taxon>Neoptera</taxon>
        <taxon>Endopterygota</taxon>
        <taxon>Diptera</taxon>
        <taxon>Nematocera</taxon>
        <taxon>Chironomoidea</taxon>
        <taxon>Chironomidae</taxon>
        <taxon>Chironominae</taxon>
        <taxon>Chironomus</taxon>
    </lineage>
</organism>
<keyword evidence="3 12" id="KW-0813">Transport</keyword>
<dbReference type="Pfam" id="PF00858">
    <property type="entry name" value="ASC"/>
    <property type="match status" value="1"/>
</dbReference>
<sequence>MSLTKARSFLYDFLGQSGIHGFAYIGNSFLHIIERILWLGLIVAALYFCAELSLESWLRYLHHSTVVSIERDHYYWNTSLPALTICPMTRLSVEKFDAYTMKKGITGDEKQDFFNFMESLANSTYINFDQIKNSSKSDAVLKRLKINPPDYLRLIYDLTEDLTRKDGNVEHKVRNVNNREFIKTTQVLTEYGICYASNNYLAINLSTSMLLQNKAPLVDSFYRKVKLHEVRYGNLFDGEVTYSFIGFKDAITIFMHSPYETMNVARPIGYTKDAYEFETLSIEIITSKEIQDTFVSQRGCRFDWESDLKHFSVYSKNLCMSECRLELAFKRCGCIPHFYPNEVGKTICHYQKLMTCFPRYQELFLEFQEEGVKAADCDCLQNCIDANIIVEKFQVLKGTKSLLGSIGGLVIMKKYPQIRFQREVIFTLTDFFVSIGGTAGFFIGLSVLGVIEIIYFFSLRLFWFIFGNRN</sequence>
<keyword evidence="8 12" id="KW-0406">Ion transport</keyword>
<reference evidence="14" key="2">
    <citation type="submission" date="2022-10" db="EMBL/GenBank/DDBJ databases">
        <authorList>
            <consortium name="ENA_rothamsted_submissions"/>
            <consortium name="culmorum"/>
            <person name="King R."/>
        </authorList>
    </citation>
    <scope>NUCLEOTIDE SEQUENCE</scope>
</reference>
<dbReference type="GO" id="GO:0015280">
    <property type="term" value="F:ligand-gated sodium channel activity"/>
    <property type="evidence" value="ECO:0007669"/>
    <property type="project" value="TreeGrafter"/>
</dbReference>